<gene>
    <name evidence="2" type="ORF">AAFF_G00153380</name>
</gene>
<name>A0AAD7SZW2_9TELE</name>
<reference evidence="2" key="1">
    <citation type="journal article" date="2023" name="Science">
        <title>Genome structures resolve the early diversification of teleost fishes.</title>
        <authorList>
            <person name="Parey E."/>
            <person name="Louis A."/>
            <person name="Montfort J."/>
            <person name="Bouchez O."/>
            <person name="Roques C."/>
            <person name="Iampietro C."/>
            <person name="Lluch J."/>
            <person name="Castinel A."/>
            <person name="Donnadieu C."/>
            <person name="Desvignes T."/>
            <person name="Floi Bucao C."/>
            <person name="Jouanno E."/>
            <person name="Wen M."/>
            <person name="Mejri S."/>
            <person name="Dirks R."/>
            <person name="Jansen H."/>
            <person name="Henkel C."/>
            <person name="Chen W.J."/>
            <person name="Zahm M."/>
            <person name="Cabau C."/>
            <person name="Klopp C."/>
            <person name="Thompson A.W."/>
            <person name="Robinson-Rechavi M."/>
            <person name="Braasch I."/>
            <person name="Lecointre G."/>
            <person name="Bobe J."/>
            <person name="Postlethwait J.H."/>
            <person name="Berthelot C."/>
            <person name="Roest Crollius H."/>
            <person name="Guiguen Y."/>
        </authorList>
    </citation>
    <scope>NUCLEOTIDE SEQUENCE</scope>
    <source>
        <strain evidence="2">NC1722</strain>
    </source>
</reference>
<dbReference type="EMBL" id="JAINUG010000021">
    <property type="protein sequence ID" value="KAJ8411700.1"/>
    <property type="molecule type" value="Genomic_DNA"/>
</dbReference>
<keyword evidence="3" id="KW-1185">Reference proteome</keyword>
<evidence type="ECO:0000313" key="3">
    <source>
        <dbReference type="Proteomes" id="UP001221898"/>
    </source>
</evidence>
<comment type="caution">
    <text evidence="2">The sequence shown here is derived from an EMBL/GenBank/DDBJ whole genome shotgun (WGS) entry which is preliminary data.</text>
</comment>
<protein>
    <submittedName>
        <fullName evidence="2">Uncharacterized protein</fullName>
    </submittedName>
</protein>
<feature type="region of interest" description="Disordered" evidence="1">
    <location>
        <begin position="176"/>
        <end position="221"/>
    </location>
</feature>
<organism evidence="2 3">
    <name type="scientific">Aldrovandia affinis</name>
    <dbReference type="NCBI Taxonomy" id="143900"/>
    <lineage>
        <taxon>Eukaryota</taxon>
        <taxon>Metazoa</taxon>
        <taxon>Chordata</taxon>
        <taxon>Craniata</taxon>
        <taxon>Vertebrata</taxon>
        <taxon>Euteleostomi</taxon>
        <taxon>Actinopterygii</taxon>
        <taxon>Neopterygii</taxon>
        <taxon>Teleostei</taxon>
        <taxon>Notacanthiformes</taxon>
        <taxon>Halosauridae</taxon>
        <taxon>Aldrovandia</taxon>
    </lineage>
</organism>
<feature type="compositionally biased region" description="Basic and acidic residues" evidence="1">
    <location>
        <begin position="194"/>
        <end position="208"/>
    </location>
</feature>
<sequence>MHSLQLSRDMRRLGKCPSPWERLSWAECSVAVCSSPDPGGMCPASALSSWSPPAHASCLCHDVRQSASTSGHLHARVSVCVAYFHSIGSGFTQCLALISCSSRAVLDLAFEQRKDRVSELGNTLALGLLEAEVMRTDCESAGSLLPLRGLWSRICALGARTGLSYVLSALREKSAGPAQAGERPLLRQSPPCPRRSDTPGHDRTERSGHRSWASKFSPLSP</sequence>
<evidence type="ECO:0000313" key="2">
    <source>
        <dbReference type="EMBL" id="KAJ8411700.1"/>
    </source>
</evidence>
<evidence type="ECO:0000256" key="1">
    <source>
        <dbReference type="SAM" id="MobiDB-lite"/>
    </source>
</evidence>
<proteinExistence type="predicted"/>
<dbReference type="Proteomes" id="UP001221898">
    <property type="component" value="Unassembled WGS sequence"/>
</dbReference>
<accession>A0AAD7SZW2</accession>
<dbReference type="AlphaFoldDB" id="A0AAD7SZW2"/>